<gene>
    <name evidence="3" type="ORF">THAOC_02910</name>
</gene>
<feature type="compositionally biased region" description="Basic and acidic residues" evidence="1">
    <location>
        <begin position="90"/>
        <end position="110"/>
    </location>
</feature>
<name>K0TLJ7_THAOC</name>
<feature type="region of interest" description="Disordered" evidence="1">
    <location>
        <begin position="85"/>
        <end position="110"/>
    </location>
</feature>
<sequence>MSGTAPWGTSNKIKGQLSGVAFFVPEWIPIESAPWISKDFRPLRPWISKDFQSNPEIARLARLADFRRSEREEHRNLITNINKTKTKKRPNSDAEKIRIGKPKQESKAREIGRAEETEMMGGGVEDHRTIVLDVKRPADHDGATPDARNRTATKLWTISSSTNYVAVSSISAVAIWTKDEMNQWRLVPCATGEPAQAEVVSIHEGDAQINGGESEGVRVASAKSHNNSVLYHEVRPTDTFQGICLRYKVTPTELRRANRLLSNNLSLVEKLAIPLNQRDERAAITQIPTREEIVADLVTRVSASATLTHTEARAYLELNDWNMDAAVENIREDFAGGPLRSASNADVDAEAERMTSFEISKG</sequence>
<dbReference type="PANTHER" id="PTHR20932">
    <property type="entry name" value="LYSM AND PUTATIVE PEPTIDOGLYCAN-BINDING DOMAIN-CONTAINING PROTEIN"/>
    <property type="match status" value="1"/>
</dbReference>
<evidence type="ECO:0000313" key="3">
    <source>
        <dbReference type="EMBL" id="EJK75366.1"/>
    </source>
</evidence>
<keyword evidence="4" id="KW-1185">Reference proteome</keyword>
<evidence type="ECO:0000259" key="2">
    <source>
        <dbReference type="PROSITE" id="PS51782"/>
    </source>
</evidence>
<dbReference type="InterPro" id="IPR045030">
    <property type="entry name" value="LYSM1-4"/>
</dbReference>
<dbReference type="AlphaFoldDB" id="K0TLJ7"/>
<reference evidence="3 4" key="1">
    <citation type="journal article" date="2012" name="Genome Biol.">
        <title>Genome and low-iron response of an oceanic diatom adapted to chronic iron limitation.</title>
        <authorList>
            <person name="Lommer M."/>
            <person name="Specht M."/>
            <person name="Roy A.S."/>
            <person name="Kraemer L."/>
            <person name="Andreson R."/>
            <person name="Gutowska M.A."/>
            <person name="Wolf J."/>
            <person name="Bergner S.V."/>
            <person name="Schilhabel M.B."/>
            <person name="Klostermeier U.C."/>
            <person name="Beiko R.G."/>
            <person name="Rosenstiel P."/>
            <person name="Hippler M."/>
            <person name="Laroche J."/>
        </authorList>
    </citation>
    <scope>NUCLEOTIDE SEQUENCE [LARGE SCALE GENOMIC DNA]</scope>
    <source>
        <strain evidence="3 4">CCMP1005</strain>
    </source>
</reference>
<protein>
    <recommendedName>
        <fullName evidence="2">LysM domain-containing protein</fullName>
    </recommendedName>
</protein>
<dbReference type="PROSITE" id="PS51782">
    <property type="entry name" value="LYSM"/>
    <property type="match status" value="1"/>
</dbReference>
<dbReference type="Gene3D" id="3.10.350.10">
    <property type="entry name" value="LysM domain"/>
    <property type="match status" value="1"/>
</dbReference>
<dbReference type="SMART" id="SM00257">
    <property type="entry name" value="LysM"/>
    <property type="match status" value="1"/>
</dbReference>
<accession>K0TLJ7</accession>
<evidence type="ECO:0000256" key="1">
    <source>
        <dbReference type="SAM" id="MobiDB-lite"/>
    </source>
</evidence>
<dbReference type="PANTHER" id="PTHR20932:SF8">
    <property type="entry name" value="LD22649P"/>
    <property type="match status" value="1"/>
</dbReference>
<organism evidence="3 4">
    <name type="scientific">Thalassiosira oceanica</name>
    <name type="common">Marine diatom</name>
    <dbReference type="NCBI Taxonomy" id="159749"/>
    <lineage>
        <taxon>Eukaryota</taxon>
        <taxon>Sar</taxon>
        <taxon>Stramenopiles</taxon>
        <taxon>Ochrophyta</taxon>
        <taxon>Bacillariophyta</taxon>
        <taxon>Coscinodiscophyceae</taxon>
        <taxon>Thalassiosirophycidae</taxon>
        <taxon>Thalassiosirales</taxon>
        <taxon>Thalassiosiraceae</taxon>
        <taxon>Thalassiosira</taxon>
    </lineage>
</organism>
<dbReference type="InterPro" id="IPR018392">
    <property type="entry name" value="LysM"/>
</dbReference>
<dbReference type="SUPFAM" id="SSF54106">
    <property type="entry name" value="LysM domain"/>
    <property type="match status" value="1"/>
</dbReference>
<dbReference type="InterPro" id="IPR036779">
    <property type="entry name" value="LysM_dom_sf"/>
</dbReference>
<evidence type="ECO:0000313" key="4">
    <source>
        <dbReference type="Proteomes" id="UP000266841"/>
    </source>
</evidence>
<dbReference type="EMBL" id="AGNL01002971">
    <property type="protein sequence ID" value="EJK75366.1"/>
    <property type="molecule type" value="Genomic_DNA"/>
</dbReference>
<dbReference type="Pfam" id="PF01476">
    <property type="entry name" value="LysM"/>
    <property type="match status" value="1"/>
</dbReference>
<feature type="domain" description="LysM" evidence="2">
    <location>
        <begin position="230"/>
        <end position="273"/>
    </location>
</feature>
<dbReference type="OrthoDB" id="44507at2759"/>
<dbReference type="Proteomes" id="UP000266841">
    <property type="component" value="Unassembled WGS sequence"/>
</dbReference>
<dbReference type="eggNOG" id="ENOG502RUKS">
    <property type="taxonomic scope" value="Eukaryota"/>
</dbReference>
<proteinExistence type="predicted"/>
<dbReference type="CDD" id="cd00118">
    <property type="entry name" value="LysM"/>
    <property type="match status" value="1"/>
</dbReference>
<comment type="caution">
    <text evidence="3">The sequence shown here is derived from an EMBL/GenBank/DDBJ whole genome shotgun (WGS) entry which is preliminary data.</text>
</comment>